<dbReference type="HOGENOM" id="CLU_020217_0_0_1"/>
<accession>A0A0D2BBX3</accession>
<dbReference type="Gene3D" id="1.10.8.10">
    <property type="entry name" value="DNA helicase RuvA subunit, C-terminal domain"/>
    <property type="match status" value="1"/>
</dbReference>
<feature type="region of interest" description="Disordered" evidence="1">
    <location>
        <begin position="71"/>
        <end position="159"/>
    </location>
</feature>
<feature type="compositionally biased region" description="Acidic residues" evidence="1">
    <location>
        <begin position="83"/>
        <end position="99"/>
    </location>
</feature>
<feature type="region of interest" description="Disordered" evidence="1">
    <location>
        <begin position="346"/>
        <end position="386"/>
    </location>
</feature>
<gene>
    <name evidence="2" type="ORF">PV07_01765</name>
</gene>
<evidence type="ECO:0000313" key="3">
    <source>
        <dbReference type="Proteomes" id="UP000054466"/>
    </source>
</evidence>
<dbReference type="AlphaFoldDB" id="A0A0D2BBX3"/>
<dbReference type="Proteomes" id="UP000054466">
    <property type="component" value="Unassembled WGS sequence"/>
</dbReference>
<dbReference type="OrthoDB" id="4121297at2759"/>
<keyword evidence="3" id="KW-1185">Reference proteome</keyword>
<evidence type="ECO:0000313" key="2">
    <source>
        <dbReference type="EMBL" id="KIW35037.1"/>
    </source>
</evidence>
<feature type="region of interest" description="Disordered" evidence="1">
    <location>
        <begin position="577"/>
        <end position="637"/>
    </location>
</feature>
<feature type="compositionally biased region" description="Low complexity" evidence="1">
    <location>
        <begin position="100"/>
        <end position="125"/>
    </location>
</feature>
<dbReference type="RefSeq" id="XP_016255253.1">
    <property type="nucleotide sequence ID" value="XM_016388325.1"/>
</dbReference>
<protein>
    <submittedName>
        <fullName evidence="2">Uncharacterized protein</fullName>
    </submittedName>
</protein>
<name>A0A0D2BBX3_9EURO</name>
<feature type="compositionally biased region" description="Acidic residues" evidence="1">
    <location>
        <begin position="611"/>
        <end position="637"/>
    </location>
</feature>
<feature type="compositionally biased region" description="Basic residues" evidence="1">
    <location>
        <begin position="368"/>
        <end position="382"/>
    </location>
</feature>
<dbReference type="EMBL" id="KN847040">
    <property type="protein sequence ID" value="KIW35037.1"/>
    <property type="molecule type" value="Genomic_DNA"/>
</dbReference>
<dbReference type="GeneID" id="27340959"/>
<sequence>MSAPGGPPGPGAPRLLTAIERRKAINALRDRLRPNVTDRTLLETYLASTDWNIEDAYNLWQVDRARILAGRDDAQDSSSSTESDSEDEGEEREEEEEQDGAGSSSSSSSSSSLSDIPRAPAAAAAGEDDDDEKDEKDGEEEEEEEESKTLGAMRGNQVSRRFNANLEQERRDAALALRLHYESETEDSTTLSPSEAILLLHVNMWDLGEAIDSFTTLEDIRLQLSDFDRMRTSLPMEIDPDEVDIMREQDERLAEFVNITARPDWYSLRAVLQDHNWNLIEAVSFWFFRGVPPVRPPTREVQKSTKEDPDGKKFDFGIRVNINEKSMKWPTAKQCEVPPEVFMDDGWGVEPDQYTPDDAADTEDTGKKSKRGKKPQKVKKPDKRGAEGFLINIDGDVNERAHVGCPNPAKFLVEHISRGKYTFKRFKQSARFQWPGLTKGKASVPQSGQDLFDFEDGSHVQLLNNWRRQAIGRTIKSSRNEPGQPWCKEEDDYLIKLSEDLLEEKRKSSKPPKSKKLLVSNAKKEEWAEAFNKTFTGTIQADSKAPRTDRTVGAIMQRRSRIQELVDRFHVKPDNKYLAKLKQKAGQKRKRSDLSDDEDADQSHVATHGEDDPEEEDVPMDISSDDDEGDAPMDLSD</sequence>
<reference evidence="2 3" key="1">
    <citation type="submission" date="2015-01" db="EMBL/GenBank/DDBJ databases">
        <title>The Genome Sequence of Cladophialophora immunda CBS83496.</title>
        <authorList>
            <consortium name="The Broad Institute Genomics Platform"/>
            <person name="Cuomo C."/>
            <person name="de Hoog S."/>
            <person name="Gorbushina A."/>
            <person name="Stielow B."/>
            <person name="Teixiera M."/>
            <person name="Abouelleil A."/>
            <person name="Chapman S.B."/>
            <person name="Priest M."/>
            <person name="Young S.K."/>
            <person name="Wortman J."/>
            <person name="Nusbaum C."/>
            <person name="Birren B."/>
        </authorList>
    </citation>
    <scope>NUCLEOTIDE SEQUENCE [LARGE SCALE GENOMIC DNA]</scope>
    <source>
        <strain evidence="2 3">CBS 83496</strain>
    </source>
</reference>
<feature type="compositionally biased region" description="Basic residues" evidence="1">
    <location>
        <begin position="579"/>
        <end position="591"/>
    </location>
</feature>
<proteinExistence type="predicted"/>
<evidence type="ECO:0000256" key="1">
    <source>
        <dbReference type="SAM" id="MobiDB-lite"/>
    </source>
</evidence>
<feature type="compositionally biased region" description="Acidic residues" evidence="1">
    <location>
        <begin position="126"/>
        <end position="146"/>
    </location>
</feature>
<organism evidence="2 3">
    <name type="scientific">Cladophialophora immunda</name>
    <dbReference type="NCBI Taxonomy" id="569365"/>
    <lineage>
        <taxon>Eukaryota</taxon>
        <taxon>Fungi</taxon>
        <taxon>Dikarya</taxon>
        <taxon>Ascomycota</taxon>
        <taxon>Pezizomycotina</taxon>
        <taxon>Eurotiomycetes</taxon>
        <taxon>Chaetothyriomycetidae</taxon>
        <taxon>Chaetothyriales</taxon>
        <taxon>Herpotrichiellaceae</taxon>
        <taxon>Cladophialophora</taxon>
    </lineage>
</organism>
<dbReference type="VEuPathDB" id="FungiDB:PV07_01765"/>